<accession>A0ABR3R2C4</accession>
<proteinExistence type="predicted"/>
<name>A0ABR3R2C4_9PLEO</name>
<comment type="caution">
    <text evidence="1">The sequence shown here is derived from an EMBL/GenBank/DDBJ whole genome shotgun (WGS) entry which is preliminary data.</text>
</comment>
<dbReference type="EMBL" id="JAKIXB020000022">
    <property type="protein sequence ID" value="KAL1598585.1"/>
    <property type="molecule type" value="Genomic_DNA"/>
</dbReference>
<dbReference type="Proteomes" id="UP001521222">
    <property type="component" value="Unassembled WGS sequence"/>
</dbReference>
<sequence>MVNLKNELIMPGQHATMELDVAQTRPIPQNPIAWSDKLRTDIEARVQKWRAQQKLIKQMQALMVASQEALAVPEDAFDVMDSDF</sequence>
<evidence type="ECO:0000313" key="2">
    <source>
        <dbReference type="Proteomes" id="UP001521222"/>
    </source>
</evidence>
<gene>
    <name evidence="1" type="ORF">SLS59_006872</name>
</gene>
<reference evidence="1 2" key="1">
    <citation type="submission" date="2024-02" db="EMBL/GenBank/DDBJ databases">
        <title>De novo assembly and annotation of 12 fungi associated with fruit tree decline syndrome in Ontario, Canada.</title>
        <authorList>
            <person name="Sulman M."/>
            <person name="Ellouze W."/>
            <person name="Ilyukhin E."/>
        </authorList>
    </citation>
    <scope>NUCLEOTIDE SEQUENCE [LARGE SCALE GENOMIC DNA]</scope>
    <source>
        <strain evidence="1 2">M97-236</strain>
    </source>
</reference>
<protein>
    <submittedName>
        <fullName evidence="1">Uncharacterized protein</fullName>
    </submittedName>
</protein>
<keyword evidence="2" id="KW-1185">Reference proteome</keyword>
<evidence type="ECO:0000313" key="1">
    <source>
        <dbReference type="EMBL" id="KAL1598585.1"/>
    </source>
</evidence>
<organism evidence="1 2">
    <name type="scientific">Nothophoma quercina</name>
    <dbReference type="NCBI Taxonomy" id="749835"/>
    <lineage>
        <taxon>Eukaryota</taxon>
        <taxon>Fungi</taxon>
        <taxon>Dikarya</taxon>
        <taxon>Ascomycota</taxon>
        <taxon>Pezizomycotina</taxon>
        <taxon>Dothideomycetes</taxon>
        <taxon>Pleosporomycetidae</taxon>
        <taxon>Pleosporales</taxon>
        <taxon>Pleosporineae</taxon>
        <taxon>Didymellaceae</taxon>
        <taxon>Nothophoma</taxon>
    </lineage>
</organism>